<protein>
    <submittedName>
        <fullName evidence="3">Uncharacterized protein</fullName>
    </submittedName>
</protein>
<gene>
    <name evidence="3" type="ORF">BXZ70DRAFT_909643</name>
</gene>
<keyword evidence="4" id="KW-1185">Reference proteome</keyword>
<feature type="signal peptide" evidence="2">
    <location>
        <begin position="1"/>
        <end position="22"/>
    </location>
</feature>
<dbReference type="OrthoDB" id="4584900at2759"/>
<accession>A0A8K0UIN0</accession>
<keyword evidence="2" id="KW-0732">Signal</keyword>
<dbReference type="EMBL" id="JAEVFJ010000034">
    <property type="protein sequence ID" value="KAH8091777.1"/>
    <property type="molecule type" value="Genomic_DNA"/>
</dbReference>
<proteinExistence type="predicted"/>
<comment type="caution">
    <text evidence="3">The sequence shown here is derived from an EMBL/GenBank/DDBJ whole genome shotgun (WGS) entry which is preliminary data.</text>
</comment>
<reference evidence="3" key="1">
    <citation type="journal article" date="2021" name="New Phytol.">
        <title>Evolutionary innovations through gain and loss of genes in the ectomycorrhizal Boletales.</title>
        <authorList>
            <person name="Wu G."/>
            <person name="Miyauchi S."/>
            <person name="Morin E."/>
            <person name="Kuo A."/>
            <person name="Drula E."/>
            <person name="Varga T."/>
            <person name="Kohler A."/>
            <person name="Feng B."/>
            <person name="Cao Y."/>
            <person name="Lipzen A."/>
            <person name="Daum C."/>
            <person name="Hundley H."/>
            <person name="Pangilinan J."/>
            <person name="Johnson J."/>
            <person name="Barry K."/>
            <person name="LaButti K."/>
            <person name="Ng V."/>
            <person name="Ahrendt S."/>
            <person name="Min B."/>
            <person name="Choi I.G."/>
            <person name="Park H."/>
            <person name="Plett J.M."/>
            <person name="Magnuson J."/>
            <person name="Spatafora J.W."/>
            <person name="Nagy L.G."/>
            <person name="Henrissat B."/>
            <person name="Grigoriev I.V."/>
            <person name="Yang Z.L."/>
            <person name="Xu J."/>
            <person name="Martin F.M."/>
        </authorList>
    </citation>
    <scope>NUCLEOTIDE SEQUENCE</scope>
    <source>
        <strain evidence="3">KKN 215</strain>
    </source>
</reference>
<evidence type="ECO:0000256" key="2">
    <source>
        <dbReference type="SAM" id="SignalP"/>
    </source>
</evidence>
<feature type="chain" id="PRO_5035443355" evidence="2">
    <location>
        <begin position="23"/>
        <end position="269"/>
    </location>
</feature>
<feature type="compositionally biased region" description="Basic residues" evidence="1">
    <location>
        <begin position="61"/>
        <end position="76"/>
    </location>
</feature>
<dbReference type="Proteomes" id="UP000813824">
    <property type="component" value="Unassembled WGS sequence"/>
</dbReference>
<evidence type="ECO:0000313" key="4">
    <source>
        <dbReference type="Proteomes" id="UP000813824"/>
    </source>
</evidence>
<evidence type="ECO:0000313" key="3">
    <source>
        <dbReference type="EMBL" id="KAH8091777.1"/>
    </source>
</evidence>
<name>A0A8K0UIN0_9AGAR</name>
<dbReference type="AlphaFoldDB" id="A0A8K0UIN0"/>
<evidence type="ECO:0000256" key="1">
    <source>
        <dbReference type="SAM" id="MobiDB-lite"/>
    </source>
</evidence>
<sequence>MVATFVRLLAASLLALPAIVSAVPSPTTTALTNPLGLSLNDISYALEPPAPIHSPETNAQRLKRGLPPKPPVRRTNRALQPRASPPPLPVAPTGYIKVVSSSQTGYVSARANSFGEYGYTANLDEALKVTLLNTAGSPFDVVALNGIAEFPTLGFIKGFASTNSDLHTGSHNYAYLGGVTPTPPGSPALVLPNSFSSASGVPEGVESAVWSLGTDGQLKPSWVNTDGGKPPIWIMYVDGAAAYAISGDPPAFGNAFGDYAISTFWFESI</sequence>
<feature type="region of interest" description="Disordered" evidence="1">
    <location>
        <begin position="49"/>
        <end position="88"/>
    </location>
</feature>
<organism evidence="3 4">
    <name type="scientific">Cristinia sonorae</name>
    <dbReference type="NCBI Taxonomy" id="1940300"/>
    <lineage>
        <taxon>Eukaryota</taxon>
        <taxon>Fungi</taxon>
        <taxon>Dikarya</taxon>
        <taxon>Basidiomycota</taxon>
        <taxon>Agaricomycotina</taxon>
        <taxon>Agaricomycetes</taxon>
        <taxon>Agaricomycetidae</taxon>
        <taxon>Agaricales</taxon>
        <taxon>Pleurotineae</taxon>
        <taxon>Stephanosporaceae</taxon>
        <taxon>Cristinia</taxon>
    </lineage>
</organism>